<dbReference type="Gene3D" id="1.10.530.10">
    <property type="match status" value="1"/>
</dbReference>
<dbReference type="RefSeq" id="WP_127764586.1">
    <property type="nucleotide sequence ID" value="NZ_SADE01000001.1"/>
</dbReference>
<accession>A0A3S2VS40</accession>
<sequence>MADLKLGSKGDAVARLQALLCLAGLDAKPVDGDFGRGTKAAVVACQAANGLTPTGIADEITQATIGMDGEDKTLTPDPVIANVDEVVVRNIFPNATSAWNIHTHLPHVLAALKGADMDDRDLVLMALGTIRAESEGFEPIDEGKSKYNTSPDGPPFGLYDPGTNIGKNLGNLYPGDGEKFKGRGFIQLTGRSNYRRIGEALGIGNTLEEDPDRANEPELAAKILAAFLDNKRRMIKYAILGRDLAQARKLVNGGSHGLDRFEETFRKGEVLLAKKDDDDWLTG</sequence>
<comment type="caution">
    <text evidence="2">The sequence shown here is derived from an EMBL/GenBank/DDBJ whole genome shotgun (WGS) entry which is preliminary data.</text>
</comment>
<dbReference type="AlphaFoldDB" id="A0A3S2VS40"/>
<dbReference type="Pfam" id="PF01471">
    <property type="entry name" value="PG_binding_1"/>
    <property type="match status" value="1"/>
</dbReference>
<evidence type="ECO:0000259" key="1">
    <source>
        <dbReference type="Pfam" id="PF01471"/>
    </source>
</evidence>
<dbReference type="SUPFAM" id="SSF47090">
    <property type="entry name" value="PGBD-like"/>
    <property type="match status" value="1"/>
</dbReference>
<organism evidence="2 3">
    <name type="scientific">Hwanghaeella grinnelliae</name>
    <dbReference type="NCBI Taxonomy" id="2500179"/>
    <lineage>
        <taxon>Bacteria</taxon>
        <taxon>Pseudomonadati</taxon>
        <taxon>Pseudomonadota</taxon>
        <taxon>Alphaproteobacteria</taxon>
        <taxon>Rhodospirillales</taxon>
        <taxon>Rhodospirillaceae</taxon>
        <taxon>Hwanghaeella</taxon>
    </lineage>
</organism>
<dbReference type="SUPFAM" id="SSF53955">
    <property type="entry name" value="Lysozyme-like"/>
    <property type="match status" value="1"/>
</dbReference>
<keyword evidence="3" id="KW-1185">Reference proteome</keyword>
<proteinExistence type="predicted"/>
<dbReference type="InterPro" id="IPR036365">
    <property type="entry name" value="PGBD-like_sf"/>
</dbReference>
<name>A0A3S2VS40_9PROT</name>
<dbReference type="Proteomes" id="UP000287447">
    <property type="component" value="Unassembled WGS sequence"/>
</dbReference>
<feature type="domain" description="Peptidoglycan binding-like" evidence="1">
    <location>
        <begin position="10"/>
        <end position="63"/>
    </location>
</feature>
<protein>
    <submittedName>
        <fullName evidence="2">Peptidoglycan-binding protein</fullName>
    </submittedName>
</protein>
<dbReference type="OrthoDB" id="3809801at2"/>
<dbReference type="InterPro" id="IPR036366">
    <property type="entry name" value="PGBDSf"/>
</dbReference>
<evidence type="ECO:0000313" key="3">
    <source>
        <dbReference type="Proteomes" id="UP000287447"/>
    </source>
</evidence>
<reference evidence="3" key="1">
    <citation type="submission" date="2019-01" db="EMBL/GenBank/DDBJ databases">
        <title>Gri0909 isolated from a small marine red alga.</title>
        <authorList>
            <person name="Kim J."/>
            <person name="Jeong S.E."/>
            <person name="Jeon C.O."/>
        </authorList>
    </citation>
    <scope>NUCLEOTIDE SEQUENCE [LARGE SCALE GENOMIC DNA]</scope>
    <source>
        <strain evidence="3">Gri0909</strain>
    </source>
</reference>
<gene>
    <name evidence="2" type="ORF">EOI86_08195</name>
</gene>
<evidence type="ECO:0000313" key="2">
    <source>
        <dbReference type="EMBL" id="RVU39215.1"/>
    </source>
</evidence>
<dbReference type="Gene3D" id="1.10.101.10">
    <property type="entry name" value="PGBD-like superfamily/PGBD"/>
    <property type="match status" value="1"/>
</dbReference>
<dbReference type="EMBL" id="SADE01000001">
    <property type="protein sequence ID" value="RVU39215.1"/>
    <property type="molecule type" value="Genomic_DNA"/>
</dbReference>
<dbReference type="InterPro" id="IPR002477">
    <property type="entry name" value="Peptidoglycan-bd-like"/>
</dbReference>
<dbReference type="InterPro" id="IPR023346">
    <property type="entry name" value="Lysozyme-like_dom_sf"/>
</dbReference>